<evidence type="ECO:0000256" key="12">
    <source>
        <dbReference type="ARBA" id="ARBA00023180"/>
    </source>
</evidence>
<dbReference type="Gene3D" id="2.60.40.10">
    <property type="entry name" value="Immunoglobulins"/>
    <property type="match status" value="1"/>
</dbReference>
<dbReference type="SUPFAM" id="SSF48726">
    <property type="entry name" value="Immunoglobulin"/>
    <property type="match status" value="1"/>
</dbReference>
<keyword evidence="11" id="KW-0675">Receptor</keyword>
<dbReference type="InterPro" id="IPR037055">
    <property type="entry name" value="MHC_I-like_Ag-recog_sf"/>
</dbReference>
<dbReference type="InterPro" id="IPR001039">
    <property type="entry name" value="MHC_I_a_a1/a2"/>
</dbReference>
<dbReference type="InterPro" id="IPR011162">
    <property type="entry name" value="MHC_I/II-like_Ag-recog"/>
</dbReference>
<keyword evidence="12" id="KW-0325">Glycoprotein</keyword>
<evidence type="ECO:0000256" key="7">
    <source>
        <dbReference type="ARBA" id="ARBA00022753"/>
    </source>
</evidence>
<dbReference type="GeneID" id="114814622"/>
<dbReference type="PRINTS" id="PR01638">
    <property type="entry name" value="MHCCLASSI"/>
</dbReference>
<dbReference type="GeneTree" id="ENSGT01120000271828"/>
<dbReference type="GO" id="GO:0006955">
    <property type="term" value="P:immune response"/>
    <property type="evidence" value="ECO:0000318"/>
    <property type="project" value="GO_Central"/>
</dbReference>
<keyword evidence="4" id="KW-1003">Cell membrane</keyword>
<dbReference type="AlphaFoldDB" id="A0A6I8NIU2"/>
<dbReference type="Pfam" id="PF07654">
    <property type="entry name" value="C1-set"/>
    <property type="match status" value="1"/>
</dbReference>
<keyword evidence="9 20" id="KW-0472">Membrane</keyword>
<dbReference type="InterPro" id="IPR013783">
    <property type="entry name" value="Ig-like_fold"/>
</dbReference>
<feature type="domain" description="Ig-like" evidence="21">
    <location>
        <begin position="226"/>
        <end position="314"/>
    </location>
</feature>
<evidence type="ECO:0000256" key="13">
    <source>
        <dbReference type="ARBA" id="ARBA00023319"/>
    </source>
</evidence>
<evidence type="ECO:0000256" key="5">
    <source>
        <dbReference type="ARBA" id="ARBA00022692"/>
    </source>
</evidence>
<comment type="similarity">
    <text evidence="19">Belongs to the MHC class I family.</text>
</comment>
<evidence type="ECO:0000256" key="16">
    <source>
        <dbReference type="ARBA" id="ARBA00041407"/>
    </source>
</evidence>
<evidence type="ECO:0000256" key="6">
    <source>
        <dbReference type="ARBA" id="ARBA00022729"/>
    </source>
</evidence>
<feature type="transmembrane region" description="Helical" evidence="20">
    <location>
        <begin position="323"/>
        <end position="343"/>
    </location>
</feature>
<dbReference type="SUPFAM" id="SSF54452">
    <property type="entry name" value="MHC antigen-recognition domain"/>
    <property type="match status" value="1"/>
</dbReference>
<evidence type="ECO:0000256" key="4">
    <source>
        <dbReference type="ARBA" id="ARBA00022475"/>
    </source>
</evidence>
<dbReference type="OMA" id="TWDGDWP"/>
<dbReference type="PANTHER" id="PTHR16675">
    <property type="entry name" value="MHC CLASS I-RELATED"/>
    <property type="match status" value="1"/>
</dbReference>
<keyword evidence="7" id="KW-0967">Endosome</keyword>
<dbReference type="GO" id="GO:0009897">
    <property type="term" value="C:external side of plasma membrane"/>
    <property type="evidence" value="ECO:0000318"/>
    <property type="project" value="GO_Central"/>
</dbReference>
<dbReference type="SMART" id="SM00407">
    <property type="entry name" value="IGc1"/>
    <property type="match status" value="1"/>
</dbReference>
<keyword evidence="10" id="KW-1015">Disulfide bond</keyword>
<protein>
    <recommendedName>
        <fullName evidence="14">IgG receptor FcRn large subunit p51</fullName>
    </recommendedName>
    <alternativeName>
        <fullName evidence="16">IgG Fc fragment receptor transporter alpha chain</fullName>
    </alternativeName>
    <alternativeName>
        <fullName evidence="15">Neonatal Fc receptor</fullName>
    </alternativeName>
</protein>
<keyword evidence="5 20" id="KW-0812">Transmembrane</keyword>
<evidence type="ECO:0000256" key="8">
    <source>
        <dbReference type="ARBA" id="ARBA00022989"/>
    </source>
</evidence>
<organism evidence="22 23">
    <name type="scientific">Ornithorhynchus anatinus</name>
    <name type="common">Duckbill platypus</name>
    <dbReference type="NCBI Taxonomy" id="9258"/>
    <lineage>
        <taxon>Eukaryota</taxon>
        <taxon>Metazoa</taxon>
        <taxon>Chordata</taxon>
        <taxon>Craniata</taxon>
        <taxon>Vertebrata</taxon>
        <taxon>Euteleostomi</taxon>
        <taxon>Mammalia</taxon>
        <taxon>Monotremata</taxon>
        <taxon>Ornithorhynchidae</taxon>
        <taxon>Ornithorhynchus</taxon>
    </lineage>
</organism>
<accession>A0A6I8NIU2</accession>
<dbReference type="InterPro" id="IPR050208">
    <property type="entry name" value="MHC_class-I_related"/>
</dbReference>
<evidence type="ECO:0000256" key="20">
    <source>
        <dbReference type="SAM" id="Phobius"/>
    </source>
</evidence>
<comment type="subcellular location">
    <subcellularLocation>
        <location evidence="1">Cell membrane</location>
        <topology evidence="1">Single-pass type I membrane protein</topology>
    </subcellularLocation>
    <subcellularLocation>
        <location evidence="2">Endosome membrane</location>
    </subcellularLocation>
</comment>
<evidence type="ECO:0000256" key="11">
    <source>
        <dbReference type="ARBA" id="ARBA00023170"/>
    </source>
</evidence>
<comment type="similarity">
    <text evidence="3">Belongs to the immunoglobulin superfamily.</text>
</comment>
<dbReference type="Bgee" id="ENSOANG00000050286">
    <property type="expression patterns" value="Expressed in liver and 7 other cell types or tissues"/>
</dbReference>
<dbReference type="RefSeq" id="XP_028929103.1">
    <property type="nucleotide sequence ID" value="XM_029073270.2"/>
</dbReference>
<comment type="function">
    <text evidence="17">Cell surface receptor that transfers passive humoral immunity from the mother to the newborn. Binds to the Fc region of monomeric immunoglobulin gamma and mediates its selective uptake from milk. IgG in the milk is bound at the apical surface of the intestinal epithelium. The resultant FcRn-IgG complexes are transcytosed across the intestinal epithelium and IgG is released from FcRn into blood or tissue fluids. Throughout life, contributes to effective humoral immunity by recycling IgG and extending its half-life in the circulation. Mechanistically, monomeric IgG binding to FcRn in acidic endosomes of endothelial and hematopoietic cells recycles IgG to the cell surface where it is released into the circulation. In addition of IgG, regulates homeostasis of the other most abundant circulating protein albumin/ALB.</text>
</comment>
<reference evidence="22 23" key="1">
    <citation type="journal article" date="2008" name="Nature">
        <title>Genome analysis of the platypus reveals unique signatures of evolution.</title>
        <authorList>
            <person name="Warren W.C."/>
            <person name="Hillier L.W."/>
            <person name="Marshall Graves J.A."/>
            <person name="Birney E."/>
            <person name="Ponting C.P."/>
            <person name="Grutzner F."/>
            <person name="Belov K."/>
            <person name="Miller W."/>
            <person name="Clarke L."/>
            <person name="Chinwalla A.T."/>
            <person name="Yang S.P."/>
            <person name="Heger A."/>
            <person name="Locke D.P."/>
            <person name="Miethke P."/>
            <person name="Waters P.D."/>
            <person name="Veyrunes F."/>
            <person name="Fulton L."/>
            <person name="Fulton B."/>
            <person name="Graves T."/>
            <person name="Wallis J."/>
            <person name="Puente X.S."/>
            <person name="Lopez-Otin C."/>
            <person name="Ordonez G.R."/>
            <person name="Eichler E.E."/>
            <person name="Chen L."/>
            <person name="Cheng Z."/>
            <person name="Deakin J.E."/>
            <person name="Alsop A."/>
            <person name="Thompson K."/>
            <person name="Kirby P."/>
            <person name="Papenfuss A.T."/>
            <person name="Wakefield M.J."/>
            <person name="Olender T."/>
            <person name="Lancet D."/>
            <person name="Huttley G.A."/>
            <person name="Smit A.F."/>
            <person name="Pask A."/>
            <person name="Temple-Smith P."/>
            <person name="Batzer M.A."/>
            <person name="Walker J.A."/>
            <person name="Konkel M.K."/>
            <person name="Harris R.S."/>
            <person name="Whittington C.M."/>
            <person name="Wong E.S."/>
            <person name="Gemmell N.J."/>
            <person name="Buschiazzo E."/>
            <person name="Vargas Jentzsch I.M."/>
            <person name="Merkel A."/>
            <person name="Schmitz J."/>
            <person name="Zemann A."/>
            <person name="Churakov G."/>
            <person name="Kriegs J.O."/>
            <person name="Brosius J."/>
            <person name="Murchison E.P."/>
            <person name="Sachidanandam R."/>
            <person name="Smith C."/>
            <person name="Hannon G.J."/>
            <person name="Tsend-Ayush E."/>
            <person name="McMillan D."/>
            <person name="Attenborough R."/>
            <person name="Rens W."/>
            <person name="Ferguson-Smith M."/>
            <person name="Lefevre C.M."/>
            <person name="Sharp J.A."/>
            <person name="Nicholas K.R."/>
            <person name="Ray D.A."/>
            <person name="Kube M."/>
            <person name="Reinhardt R."/>
            <person name="Pringle T.H."/>
            <person name="Taylor J."/>
            <person name="Jones R.C."/>
            <person name="Nixon B."/>
            <person name="Dacheux J.L."/>
            <person name="Niwa H."/>
            <person name="Sekita Y."/>
            <person name="Huang X."/>
            <person name="Stark A."/>
            <person name="Kheradpour P."/>
            <person name="Kellis M."/>
            <person name="Flicek P."/>
            <person name="Chen Y."/>
            <person name="Webber C."/>
            <person name="Hardison R."/>
            <person name="Nelson J."/>
            <person name="Hallsworth-Pepin K."/>
            <person name="Delehaunty K."/>
            <person name="Markovic C."/>
            <person name="Minx P."/>
            <person name="Feng Y."/>
            <person name="Kremitzki C."/>
            <person name="Mitreva M."/>
            <person name="Glasscock J."/>
            <person name="Wylie T."/>
            <person name="Wohldmann P."/>
            <person name="Thiru P."/>
            <person name="Nhan M.N."/>
            <person name="Pohl C.S."/>
            <person name="Smith S.M."/>
            <person name="Hou S."/>
            <person name="Nefedov M."/>
            <person name="de Jong P.J."/>
            <person name="Renfree M.B."/>
            <person name="Mardis E.R."/>
            <person name="Wilson R.K."/>
        </authorList>
    </citation>
    <scope>NUCLEOTIDE SEQUENCE [LARGE SCALE GENOMIC DNA]</scope>
    <source>
        <strain evidence="22 23">Glennie</strain>
    </source>
</reference>
<evidence type="ECO:0000256" key="14">
    <source>
        <dbReference type="ARBA" id="ARBA00040486"/>
    </source>
</evidence>
<dbReference type="CTD" id="2217"/>
<proteinExistence type="inferred from homology"/>
<keyword evidence="6" id="KW-0732">Signal</keyword>
<evidence type="ECO:0000256" key="9">
    <source>
        <dbReference type="ARBA" id="ARBA00023136"/>
    </source>
</evidence>
<dbReference type="GO" id="GO:0005615">
    <property type="term" value="C:extracellular space"/>
    <property type="evidence" value="ECO:0000318"/>
    <property type="project" value="GO_Central"/>
</dbReference>
<dbReference type="FunCoup" id="A0A6I8NIU2">
    <property type="interactions" value="29"/>
</dbReference>
<dbReference type="InterPro" id="IPR007110">
    <property type="entry name" value="Ig-like_dom"/>
</dbReference>
<dbReference type="InterPro" id="IPR011161">
    <property type="entry name" value="MHC_I-like_Ag-recog"/>
</dbReference>
<evidence type="ECO:0000256" key="3">
    <source>
        <dbReference type="ARBA" id="ARBA00008637"/>
    </source>
</evidence>
<dbReference type="InterPro" id="IPR036179">
    <property type="entry name" value="Ig-like_dom_sf"/>
</dbReference>
<dbReference type="PROSITE" id="PS00290">
    <property type="entry name" value="IG_MHC"/>
    <property type="match status" value="1"/>
</dbReference>
<dbReference type="FunFam" id="3.30.500.10:FF:000003">
    <property type="entry name" value="IgG receptor FcRn large subunit p51"/>
    <property type="match status" value="1"/>
</dbReference>
<dbReference type="Gene3D" id="3.30.500.10">
    <property type="entry name" value="MHC class I-like antigen recognition-like"/>
    <property type="match status" value="1"/>
</dbReference>
<gene>
    <name evidence="22" type="primary">FCGRT</name>
</gene>
<dbReference type="Proteomes" id="UP000002279">
    <property type="component" value="Chromosome 10"/>
</dbReference>
<keyword evidence="8 20" id="KW-1133">Transmembrane helix</keyword>
<evidence type="ECO:0000256" key="1">
    <source>
        <dbReference type="ARBA" id="ARBA00004251"/>
    </source>
</evidence>
<dbReference type="PANTHER" id="PTHR16675:SF3">
    <property type="entry name" value="IGG RECEPTOR FCRN LARGE SUBUNIT P51"/>
    <property type="match status" value="1"/>
</dbReference>
<name>A0A6I8NIU2_ORNAN</name>
<dbReference type="InterPro" id="IPR003597">
    <property type="entry name" value="Ig_C1-set"/>
</dbReference>
<keyword evidence="23" id="KW-1185">Reference proteome</keyword>
<dbReference type="CDD" id="cd07698">
    <property type="entry name" value="IgC1_MHC_I_alpha3"/>
    <property type="match status" value="1"/>
</dbReference>
<dbReference type="InterPro" id="IPR003006">
    <property type="entry name" value="Ig/MHC_CS"/>
</dbReference>
<keyword evidence="13" id="KW-0393">Immunoglobulin domain</keyword>
<dbReference type="GO" id="GO:0010008">
    <property type="term" value="C:endosome membrane"/>
    <property type="evidence" value="ECO:0007669"/>
    <property type="project" value="UniProtKB-SubCell"/>
</dbReference>
<dbReference type="PROSITE" id="PS50835">
    <property type="entry name" value="IG_LIKE"/>
    <property type="match status" value="1"/>
</dbReference>
<comment type="subunit">
    <text evidence="18">FcRn complex consists of two subunits: p51, and p14 which is equivalent to beta-2-microglobulin. It forms an MHC class I-like heterodimer. Interacts with albumin/ALB; this interaction regulates ALB homeostasis.</text>
</comment>
<evidence type="ECO:0000256" key="15">
    <source>
        <dbReference type="ARBA" id="ARBA00041280"/>
    </source>
</evidence>
<dbReference type="Pfam" id="PF00129">
    <property type="entry name" value="MHC_I"/>
    <property type="match status" value="1"/>
</dbReference>
<evidence type="ECO:0000256" key="2">
    <source>
        <dbReference type="ARBA" id="ARBA00004608"/>
    </source>
</evidence>
<dbReference type="InParanoid" id="A0A6I8NIU2"/>
<evidence type="ECO:0000256" key="19">
    <source>
        <dbReference type="RuleBase" id="RU004439"/>
    </source>
</evidence>
<dbReference type="FunFam" id="2.60.40.10:FF:000204">
    <property type="entry name" value="Major histocompatibility complex, class I-related protein"/>
    <property type="match status" value="1"/>
</dbReference>
<sequence length="381" mass="41486">MAGPLAPRGPARSPCLLLLFFLLLLFLLRLPLALGSAALWSLHYHFTALSQPGPGLPRFWASGFLGEELVVTFKAAGTGGQEGQAEAQGPWKFELLPPWAWEQETTDLRSRHAEMEKALAAIVEQAGPGIGSHTLQGLVSCALRKDNRTEGVSRFGLDGRDLLTLDHLTTPEATWVGAGPAADSVRKAWGSQQAEKEVGFLQVTCLKRLQNHLKTGRGNLAWTEAPTVRKSTRRSPGQNTTLLCRAFTFHPPDLRLSWLRDGAVLPGETRAQAPLPSGDGTFQTWEVLKVPEGEEWRYACRVEHQGLAQPVILTWEQRGPSPAWLFAASVLILAAGAAGYLVWRRRKLGPPALWLRLRGEDTGSLLPDPATSDSDVPSAAI</sequence>
<dbReference type="Ensembl" id="ENSOANT00000061610.1">
    <property type="protein sequence ID" value="ENSOANP00000041005.1"/>
    <property type="gene ID" value="ENSOANG00000050286.1"/>
</dbReference>
<evidence type="ECO:0000313" key="23">
    <source>
        <dbReference type="Proteomes" id="UP000002279"/>
    </source>
</evidence>
<evidence type="ECO:0000259" key="21">
    <source>
        <dbReference type="PROSITE" id="PS50835"/>
    </source>
</evidence>
<reference evidence="22" key="2">
    <citation type="submission" date="2025-08" db="UniProtKB">
        <authorList>
            <consortium name="Ensembl"/>
        </authorList>
    </citation>
    <scope>IDENTIFICATION</scope>
    <source>
        <strain evidence="22">Glennie</strain>
    </source>
</reference>
<evidence type="ECO:0000256" key="17">
    <source>
        <dbReference type="ARBA" id="ARBA00046029"/>
    </source>
</evidence>
<reference evidence="22" key="3">
    <citation type="submission" date="2025-09" db="UniProtKB">
        <authorList>
            <consortium name="Ensembl"/>
        </authorList>
    </citation>
    <scope>IDENTIFICATION</scope>
    <source>
        <strain evidence="22">Glennie</strain>
    </source>
</reference>
<evidence type="ECO:0000313" key="22">
    <source>
        <dbReference type="Ensembl" id="ENSOANP00000041005.1"/>
    </source>
</evidence>
<evidence type="ECO:0000256" key="10">
    <source>
        <dbReference type="ARBA" id="ARBA00023157"/>
    </source>
</evidence>
<evidence type="ECO:0000256" key="18">
    <source>
        <dbReference type="ARBA" id="ARBA00046902"/>
    </source>
</evidence>